<dbReference type="EMBL" id="VSRR010116545">
    <property type="protein sequence ID" value="MPC98992.1"/>
    <property type="molecule type" value="Genomic_DNA"/>
</dbReference>
<gene>
    <name evidence="1" type="ORF">E2C01_094384</name>
</gene>
<protein>
    <submittedName>
        <fullName evidence="1">Uncharacterized protein</fullName>
    </submittedName>
</protein>
<keyword evidence="2" id="KW-1185">Reference proteome</keyword>
<dbReference type="Proteomes" id="UP000324222">
    <property type="component" value="Unassembled WGS sequence"/>
</dbReference>
<dbReference type="AlphaFoldDB" id="A0A5B7JSB1"/>
<reference evidence="1 2" key="1">
    <citation type="submission" date="2019-05" db="EMBL/GenBank/DDBJ databases">
        <title>Another draft genome of Portunus trituberculatus and its Hox gene families provides insights of decapod evolution.</title>
        <authorList>
            <person name="Jeong J.-H."/>
            <person name="Song I."/>
            <person name="Kim S."/>
            <person name="Choi T."/>
            <person name="Kim D."/>
            <person name="Ryu S."/>
            <person name="Kim W."/>
        </authorList>
    </citation>
    <scope>NUCLEOTIDE SEQUENCE [LARGE SCALE GENOMIC DNA]</scope>
    <source>
        <tissue evidence="1">Muscle</tissue>
    </source>
</reference>
<accession>A0A5B7JSB1</accession>
<organism evidence="1 2">
    <name type="scientific">Portunus trituberculatus</name>
    <name type="common">Swimming crab</name>
    <name type="synonym">Neptunus trituberculatus</name>
    <dbReference type="NCBI Taxonomy" id="210409"/>
    <lineage>
        <taxon>Eukaryota</taxon>
        <taxon>Metazoa</taxon>
        <taxon>Ecdysozoa</taxon>
        <taxon>Arthropoda</taxon>
        <taxon>Crustacea</taxon>
        <taxon>Multicrustacea</taxon>
        <taxon>Malacostraca</taxon>
        <taxon>Eumalacostraca</taxon>
        <taxon>Eucarida</taxon>
        <taxon>Decapoda</taxon>
        <taxon>Pleocyemata</taxon>
        <taxon>Brachyura</taxon>
        <taxon>Eubrachyura</taxon>
        <taxon>Portunoidea</taxon>
        <taxon>Portunidae</taxon>
        <taxon>Portuninae</taxon>
        <taxon>Portunus</taxon>
    </lineage>
</organism>
<proteinExistence type="predicted"/>
<evidence type="ECO:0000313" key="1">
    <source>
        <dbReference type="EMBL" id="MPC98992.1"/>
    </source>
</evidence>
<evidence type="ECO:0000313" key="2">
    <source>
        <dbReference type="Proteomes" id="UP000324222"/>
    </source>
</evidence>
<name>A0A5B7JSB1_PORTR</name>
<sequence length="57" mass="6534">MNCLWSWCRRRGRCVCGAAEGWFSSPSSLRRGSTSGSMCVCLWIWKGMCCGSCWMEW</sequence>
<comment type="caution">
    <text evidence="1">The sequence shown here is derived from an EMBL/GenBank/DDBJ whole genome shotgun (WGS) entry which is preliminary data.</text>
</comment>